<dbReference type="PROSITE" id="PS50905">
    <property type="entry name" value="FERRITIN_LIKE"/>
    <property type="match status" value="1"/>
</dbReference>
<dbReference type="InterPro" id="IPR041719">
    <property type="entry name" value="Ferritin_prok"/>
</dbReference>
<dbReference type="Pfam" id="PF00210">
    <property type="entry name" value="Ferritin"/>
    <property type="match status" value="1"/>
</dbReference>
<dbReference type="EMBL" id="BAAAGE010000002">
    <property type="protein sequence ID" value="GAA0722856.1"/>
    <property type="molecule type" value="Genomic_DNA"/>
</dbReference>
<accession>A0ABN1IWJ6</accession>
<dbReference type="InterPro" id="IPR001519">
    <property type="entry name" value="Ferritin"/>
</dbReference>
<keyword evidence="3 6" id="KW-0479">Metal-binding</keyword>
<evidence type="ECO:0000313" key="8">
    <source>
        <dbReference type="EMBL" id="GAA0722856.1"/>
    </source>
</evidence>
<comment type="similarity">
    <text evidence="1 6">Belongs to the ferritin family. Prokaryotic subfamily.</text>
</comment>
<evidence type="ECO:0000256" key="4">
    <source>
        <dbReference type="ARBA" id="ARBA00023002"/>
    </source>
</evidence>
<evidence type="ECO:0000313" key="9">
    <source>
        <dbReference type="Proteomes" id="UP001501758"/>
    </source>
</evidence>
<protein>
    <recommendedName>
        <fullName evidence="6">Ferritin</fullName>
        <ecNumber evidence="6">1.16.3.2</ecNumber>
    </recommendedName>
</protein>
<proteinExistence type="inferred from homology"/>
<dbReference type="PANTHER" id="PTHR11431:SF127">
    <property type="entry name" value="BACTERIAL NON-HEME FERRITIN"/>
    <property type="match status" value="1"/>
</dbReference>
<keyword evidence="2 6" id="KW-0409">Iron storage</keyword>
<dbReference type="CDD" id="cd01055">
    <property type="entry name" value="Nonheme_Ferritin"/>
    <property type="match status" value="1"/>
</dbReference>
<evidence type="ECO:0000256" key="6">
    <source>
        <dbReference type="RuleBase" id="RU361145"/>
    </source>
</evidence>
<keyword evidence="4" id="KW-0560">Oxidoreductase</keyword>
<comment type="catalytic activity">
    <reaction evidence="6">
        <text>4 Fe(2+) + O2 + 6 H2O = 4 iron(III) oxide-hydroxide + 12 H(+)</text>
        <dbReference type="Rhea" id="RHEA:11972"/>
        <dbReference type="ChEBI" id="CHEBI:15377"/>
        <dbReference type="ChEBI" id="CHEBI:15378"/>
        <dbReference type="ChEBI" id="CHEBI:15379"/>
        <dbReference type="ChEBI" id="CHEBI:29033"/>
        <dbReference type="ChEBI" id="CHEBI:78619"/>
        <dbReference type="EC" id="1.16.3.2"/>
    </reaction>
</comment>
<comment type="function">
    <text evidence="6">Iron-storage protein.</text>
</comment>
<sequence length="170" mass="19663">MENIARKQISINLEVMDLLNAQIAKEQHASSVYLAMASWCDQKGLLKSADFFYKQSEEEREHMMKIFKFINDAGGAAYSPEVSNLSNAHEYSSLKEVFEATLEQEISVTKSIYNIVAKCRKVNDFGTENFLQWFVEEQMEEEQTIRDILDMIDLMGDMPLKFVDERIPTE</sequence>
<organism evidence="8 9">
    <name type="scientific">Aquimarina litoralis</name>
    <dbReference type="NCBI Taxonomy" id="584605"/>
    <lineage>
        <taxon>Bacteria</taxon>
        <taxon>Pseudomonadati</taxon>
        <taxon>Bacteroidota</taxon>
        <taxon>Flavobacteriia</taxon>
        <taxon>Flavobacteriales</taxon>
        <taxon>Flavobacteriaceae</taxon>
        <taxon>Aquimarina</taxon>
    </lineage>
</organism>
<keyword evidence="6" id="KW-0963">Cytoplasm</keyword>
<evidence type="ECO:0000256" key="2">
    <source>
        <dbReference type="ARBA" id="ARBA00022434"/>
    </source>
</evidence>
<name>A0ABN1IWJ6_9FLAO</name>
<dbReference type="Proteomes" id="UP001501758">
    <property type="component" value="Unassembled WGS sequence"/>
</dbReference>
<comment type="caution">
    <text evidence="8">The sequence shown here is derived from an EMBL/GenBank/DDBJ whole genome shotgun (WGS) entry which is preliminary data.</text>
</comment>
<evidence type="ECO:0000259" key="7">
    <source>
        <dbReference type="PROSITE" id="PS50905"/>
    </source>
</evidence>
<evidence type="ECO:0000256" key="1">
    <source>
        <dbReference type="ARBA" id="ARBA00006950"/>
    </source>
</evidence>
<dbReference type="PANTHER" id="PTHR11431">
    <property type="entry name" value="FERRITIN"/>
    <property type="match status" value="1"/>
</dbReference>
<dbReference type="EC" id="1.16.3.2" evidence="6"/>
<dbReference type="Gene3D" id="1.20.1260.10">
    <property type="match status" value="1"/>
</dbReference>
<gene>
    <name evidence="8" type="ORF">GCM10009430_25680</name>
</gene>
<dbReference type="InterPro" id="IPR009078">
    <property type="entry name" value="Ferritin-like_SF"/>
</dbReference>
<keyword evidence="9" id="KW-1185">Reference proteome</keyword>
<dbReference type="InterPro" id="IPR012347">
    <property type="entry name" value="Ferritin-like"/>
</dbReference>
<dbReference type="InterPro" id="IPR009040">
    <property type="entry name" value="Ferritin-like_diiron"/>
</dbReference>
<comment type="subcellular location">
    <subcellularLocation>
        <location evidence="6">Cytoplasm</location>
    </subcellularLocation>
</comment>
<dbReference type="InterPro" id="IPR008331">
    <property type="entry name" value="Ferritin_DPS_dom"/>
</dbReference>
<dbReference type="RefSeq" id="WP_343912705.1">
    <property type="nucleotide sequence ID" value="NZ_BAAAGE010000002.1"/>
</dbReference>
<feature type="domain" description="Ferritin-like diiron" evidence="7">
    <location>
        <begin position="9"/>
        <end position="156"/>
    </location>
</feature>
<dbReference type="SUPFAM" id="SSF47240">
    <property type="entry name" value="Ferritin-like"/>
    <property type="match status" value="1"/>
</dbReference>
<reference evidence="8 9" key="1">
    <citation type="journal article" date="2019" name="Int. J. Syst. Evol. Microbiol.">
        <title>The Global Catalogue of Microorganisms (GCM) 10K type strain sequencing project: providing services to taxonomists for standard genome sequencing and annotation.</title>
        <authorList>
            <consortium name="The Broad Institute Genomics Platform"/>
            <consortium name="The Broad Institute Genome Sequencing Center for Infectious Disease"/>
            <person name="Wu L."/>
            <person name="Ma J."/>
        </authorList>
    </citation>
    <scope>NUCLEOTIDE SEQUENCE [LARGE SCALE GENOMIC DNA]</scope>
    <source>
        <strain evidence="8 9">JCM 15974</strain>
    </source>
</reference>
<keyword evidence="5 6" id="KW-0408">Iron</keyword>
<evidence type="ECO:0000256" key="3">
    <source>
        <dbReference type="ARBA" id="ARBA00022723"/>
    </source>
</evidence>
<evidence type="ECO:0000256" key="5">
    <source>
        <dbReference type="ARBA" id="ARBA00023004"/>
    </source>
</evidence>